<evidence type="ECO:0000259" key="1">
    <source>
        <dbReference type="Pfam" id="PF03364"/>
    </source>
</evidence>
<keyword evidence="3" id="KW-1185">Reference proteome</keyword>
<protein>
    <submittedName>
        <fullName evidence="2">Membrane protein</fullName>
    </submittedName>
</protein>
<evidence type="ECO:0000313" key="2">
    <source>
        <dbReference type="EMBL" id="MDR7360629.1"/>
    </source>
</evidence>
<sequence>MRIVEILIDVPDRTATEAYAALADFERYPDLADAVNSVAVTRVAEHVTRSAWEVKFRNGLLRWVEEDTFDAAGRTITFRQLEGDVAVFDGSWRCLDAADGARIAFHARIDMGIPSLADALEPIAARTLVDNTVAIVGGLLDGAALHASSVATPDQQAVA</sequence>
<name>A0ABU2BRL6_9ACTN</name>
<proteinExistence type="predicted"/>
<reference evidence="2 3" key="1">
    <citation type="submission" date="2023-07" db="EMBL/GenBank/DDBJ databases">
        <title>Sequencing the genomes of 1000 actinobacteria strains.</title>
        <authorList>
            <person name="Klenk H.-P."/>
        </authorList>
    </citation>
    <scope>NUCLEOTIDE SEQUENCE [LARGE SCALE GENOMIC DNA]</scope>
    <source>
        <strain evidence="2 3">DSM 19426</strain>
    </source>
</reference>
<dbReference type="RefSeq" id="WP_310297373.1">
    <property type="nucleotide sequence ID" value="NZ_BAAAPS010000011.1"/>
</dbReference>
<dbReference type="EMBL" id="JAVDYG010000001">
    <property type="protein sequence ID" value="MDR7360629.1"/>
    <property type="molecule type" value="Genomic_DNA"/>
</dbReference>
<comment type="caution">
    <text evidence="2">The sequence shown here is derived from an EMBL/GenBank/DDBJ whole genome shotgun (WGS) entry which is preliminary data.</text>
</comment>
<organism evidence="2 3">
    <name type="scientific">Nocardioides marmoribigeumensis</name>
    <dbReference type="NCBI Taxonomy" id="433649"/>
    <lineage>
        <taxon>Bacteria</taxon>
        <taxon>Bacillati</taxon>
        <taxon>Actinomycetota</taxon>
        <taxon>Actinomycetes</taxon>
        <taxon>Propionibacteriales</taxon>
        <taxon>Nocardioidaceae</taxon>
        <taxon>Nocardioides</taxon>
    </lineage>
</organism>
<dbReference type="Gene3D" id="3.30.530.20">
    <property type="match status" value="1"/>
</dbReference>
<accession>A0ABU2BRL6</accession>
<feature type="domain" description="Coenzyme Q-binding protein COQ10 START" evidence="1">
    <location>
        <begin position="14"/>
        <end position="130"/>
    </location>
</feature>
<dbReference type="Pfam" id="PF03364">
    <property type="entry name" value="Polyketide_cyc"/>
    <property type="match status" value="1"/>
</dbReference>
<dbReference type="InterPro" id="IPR023393">
    <property type="entry name" value="START-like_dom_sf"/>
</dbReference>
<gene>
    <name evidence="2" type="ORF">J2S63_000182</name>
</gene>
<dbReference type="Proteomes" id="UP001183648">
    <property type="component" value="Unassembled WGS sequence"/>
</dbReference>
<evidence type="ECO:0000313" key="3">
    <source>
        <dbReference type="Proteomes" id="UP001183648"/>
    </source>
</evidence>
<dbReference type="InterPro" id="IPR005031">
    <property type="entry name" value="COQ10_START"/>
</dbReference>
<dbReference type="SUPFAM" id="SSF55961">
    <property type="entry name" value="Bet v1-like"/>
    <property type="match status" value="1"/>
</dbReference>